<dbReference type="PROSITE" id="PS00138">
    <property type="entry name" value="SUBTILASE_SER"/>
    <property type="match status" value="1"/>
</dbReference>
<evidence type="ECO:0000256" key="11">
    <source>
        <dbReference type="ARBA" id="ARBA00023180"/>
    </source>
</evidence>
<feature type="domain" description="Peptidase S8/S53" evidence="15">
    <location>
        <begin position="179"/>
        <end position="417"/>
    </location>
</feature>
<dbReference type="CDD" id="cd04077">
    <property type="entry name" value="Peptidases_S8_PCSK9_ProteinaseK_like"/>
    <property type="match status" value="1"/>
</dbReference>
<keyword evidence="6 14" id="KW-0732">Signal</keyword>
<evidence type="ECO:0000259" key="16">
    <source>
        <dbReference type="Pfam" id="PF05922"/>
    </source>
</evidence>
<evidence type="ECO:0000256" key="13">
    <source>
        <dbReference type="SAM" id="MobiDB-lite"/>
    </source>
</evidence>
<keyword evidence="9" id="KW-0843">Virulence</keyword>
<evidence type="ECO:0000256" key="1">
    <source>
        <dbReference type="ARBA" id="ARBA00002101"/>
    </source>
</evidence>
<evidence type="ECO:0000256" key="4">
    <source>
        <dbReference type="ARBA" id="ARBA00022525"/>
    </source>
</evidence>
<organism evidence="17 18">
    <name type="scientific">Emydomyces testavorans</name>
    <dbReference type="NCBI Taxonomy" id="2070801"/>
    <lineage>
        <taxon>Eukaryota</taxon>
        <taxon>Fungi</taxon>
        <taxon>Dikarya</taxon>
        <taxon>Ascomycota</taxon>
        <taxon>Pezizomycotina</taxon>
        <taxon>Eurotiomycetes</taxon>
        <taxon>Eurotiomycetidae</taxon>
        <taxon>Onygenales</taxon>
        <taxon>Nannizziopsiaceae</taxon>
        <taxon>Emydomyces</taxon>
    </lineage>
</organism>
<evidence type="ECO:0000313" key="18">
    <source>
        <dbReference type="Proteomes" id="UP001219355"/>
    </source>
</evidence>
<feature type="active site" description="Charge relay system" evidence="12">
    <location>
        <position position="219"/>
    </location>
</feature>
<dbReference type="InterPro" id="IPR050131">
    <property type="entry name" value="Peptidase_S8_subtilisin-like"/>
</dbReference>
<feature type="region of interest" description="Disordered" evidence="13">
    <location>
        <begin position="118"/>
        <end position="145"/>
    </location>
</feature>
<evidence type="ECO:0000256" key="6">
    <source>
        <dbReference type="ARBA" id="ARBA00022729"/>
    </source>
</evidence>
<comment type="function">
    <text evidence="1">Secreted subtilisin-like serine protease with keratinolytic activity that contributes to pathogenicity.</text>
</comment>
<proteinExistence type="inferred from homology"/>
<dbReference type="InterPro" id="IPR023828">
    <property type="entry name" value="Peptidase_S8_Ser-AS"/>
</dbReference>
<dbReference type="SUPFAM" id="SSF54897">
    <property type="entry name" value="Protease propeptides/inhibitors"/>
    <property type="match status" value="1"/>
</dbReference>
<evidence type="ECO:0000313" key="17">
    <source>
        <dbReference type="EMBL" id="WEW60399.1"/>
    </source>
</evidence>
<dbReference type="InterPro" id="IPR036852">
    <property type="entry name" value="Peptidase_S8/S53_dom_sf"/>
</dbReference>
<evidence type="ECO:0000256" key="10">
    <source>
        <dbReference type="ARBA" id="ARBA00023145"/>
    </source>
</evidence>
<dbReference type="GO" id="GO:0004252">
    <property type="term" value="F:serine-type endopeptidase activity"/>
    <property type="evidence" value="ECO:0007669"/>
    <property type="project" value="UniProtKB-UniRule"/>
</dbReference>
<dbReference type="EMBL" id="CP120630">
    <property type="protein sequence ID" value="WEW60399.1"/>
    <property type="molecule type" value="Genomic_DNA"/>
</dbReference>
<keyword evidence="11" id="KW-0325">Glycoprotein</keyword>
<keyword evidence="18" id="KW-1185">Reference proteome</keyword>
<dbReference type="PRINTS" id="PR00723">
    <property type="entry name" value="SUBTILISIN"/>
</dbReference>
<feature type="active site" description="Charge relay system" evidence="12">
    <location>
        <position position="398"/>
    </location>
</feature>
<keyword evidence="8 12" id="KW-0720">Serine protease</keyword>
<feature type="active site" description="Charge relay system" evidence="12">
    <location>
        <position position="188"/>
    </location>
</feature>
<keyword evidence="4" id="KW-0964">Secreted</keyword>
<evidence type="ECO:0000256" key="5">
    <source>
        <dbReference type="ARBA" id="ARBA00022670"/>
    </source>
</evidence>
<evidence type="ECO:0000256" key="9">
    <source>
        <dbReference type="ARBA" id="ARBA00023026"/>
    </source>
</evidence>
<dbReference type="InterPro" id="IPR000209">
    <property type="entry name" value="Peptidase_S8/S53_dom"/>
</dbReference>
<evidence type="ECO:0000259" key="15">
    <source>
        <dbReference type="Pfam" id="PF00082"/>
    </source>
</evidence>
<dbReference type="GO" id="GO:0005576">
    <property type="term" value="C:extracellular region"/>
    <property type="evidence" value="ECO:0007669"/>
    <property type="project" value="UniProtKB-SubCell"/>
</dbReference>
<evidence type="ECO:0000256" key="8">
    <source>
        <dbReference type="ARBA" id="ARBA00022825"/>
    </source>
</evidence>
<comment type="subcellular location">
    <subcellularLocation>
        <location evidence="2">Secreted</location>
    </subcellularLocation>
</comment>
<name>A0AAF0DKF2_9EURO</name>
<reference evidence="17" key="1">
    <citation type="submission" date="2023-03" db="EMBL/GenBank/DDBJ databases">
        <title>Emydomyces testavorans Genome Sequence.</title>
        <authorList>
            <person name="Hoyer L."/>
        </authorList>
    </citation>
    <scope>NUCLEOTIDE SEQUENCE</scope>
    <source>
        <strain evidence="17">16-2883</strain>
    </source>
</reference>
<dbReference type="Proteomes" id="UP001219355">
    <property type="component" value="Chromosome 4"/>
</dbReference>
<gene>
    <name evidence="17" type="ORF">PRK78_005884</name>
</gene>
<comment type="similarity">
    <text evidence="3 12">Belongs to the peptidase S8 family.</text>
</comment>
<dbReference type="Pfam" id="PF05922">
    <property type="entry name" value="Inhibitor_I9"/>
    <property type="match status" value="1"/>
</dbReference>
<dbReference type="Pfam" id="PF00082">
    <property type="entry name" value="Peptidase_S8"/>
    <property type="match status" value="1"/>
</dbReference>
<evidence type="ECO:0000256" key="2">
    <source>
        <dbReference type="ARBA" id="ARBA00004613"/>
    </source>
</evidence>
<evidence type="ECO:0000256" key="3">
    <source>
        <dbReference type="ARBA" id="ARBA00011073"/>
    </source>
</evidence>
<keyword evidence="10" id="KW-0865">Zymogen</keyword>
<dbReference type="InterPro" id="IPR015500">
    <property type="entry name" value="Peptidase_S8_subtilisin-rel"/>
</dbReference>
<feature type="signal peptide" evidence="14">
    <location>
        <begin position="1"/>
        <end position="20"/>
    </location>
</feature>
<accession>A0AAF0DKF2</accession>
<dbReference type="SUPFAM" id="SSF52743">
    <property type="entry name" value="Subtilisin-like"/>
    <property type="match status" value="1"/>
</dbReference>
<dbReference type="PANTHER" id="PTHR43806">
    <property type="entry name" value="PEPTIDASE S8"/>
    <property type="match status" value="1"/>
</dbReference>
<sequence>MGFFFKLAIAAVAVLSVVRAGEFIPPNDTKGVTKDGYIVVMKKGTSDRDFDTHRTWAAKIQSSTNKIRSGKQFSGPQNITFHIGSLMGYSGVFDLEVAKKIAESRDVLYVQPNHRLSHPYIQKRRPRDQDTGKPISRTLRQAPTPDSWAVQPFAPSWGLRRISHRQSGSKELIYQKSAGEGIMIYHFDTGVDISHPEFENRATWGFNSVDDKNYDNDGHGTHVAGTVIGKTLGIAKKAKLVAIRITGRITIIDNSTLPIDVNWKPSGDKDEDDFYIESSFFQALTWALQHARQHQTLEKAIMLIEVQGPKSRVLDQAISEMAGAGFFVVIPAGNVPDADASTFSPQGADGACLIGASASNDTAASWSSLGPKVDLYAPGVDIPSARAGGGTTFMSGTSFAAPHAAGVAACLMSAEKIAPLKVCDRLKELALPSIKNPPPNTTNKLLYNGSGA</sequence>
<keyword evidence="5 12" id="KW-0645">Protease</keyword>
<dbReference type="GO" id="GO:0006508">
    <property type="term" value="P:proteolysis"/>
    <property type="evidence" value="ECO:0007669"/>
    <property type="project" value="UniProtKB-KW"/>
</dbReference>
<protein>
    <recommendedName>
        <fullName evidence="19">Subtilisin-like protease</fullName>
    </recommendedName>
</protein>
<dbReference type="PROSITE" id="PS51892">
    <property type="entry name" value="SUBTILASE"/>
    <property type="match status" value="1"/>
</dbReference>
<dbReference type="PANTHER" id="PTHR43806:SF11">
    <property type="entry name" value="CEREVISIN-RELATED"/>
    <property type="match status" value="1"/>
</dbReference>
<feature type="domain" description="Inhibitor I9" evidence="16">
    <location>
        <begin position="37"/>
        <end position="116"/>
    </location>
</feature>
<evidence type="ECO:0008006" key="19">
    <source>
        <dbReference type="Google" id="ProtNLM"/>
    </source>
</evidence>
<evidence type="ECO:0000256" key="14">
    <source>
        <dbReference type="SAM" id="SignalP"/>
    </source>
</evidence>
<evidence type="ECO:0000256" key="12">
    <source>
        <dbReference type="PROSITE-ProRule" id="PRU01240"/>
    </source>
</evidence>
<dbReference type="AlphaFoldDB" id="A0AAF0DKF2"/>
<keyword evidence="7 12" id="KW-0378">Hydrolase</keyword>
<dbReference type="Gene3D" id="3.40.50.200">
    <property type="entry name" value="Peptidase S8/S53 domain"/>
    <property type="match status" value="1"/>
</dbReference>
<dbReference type="InterPro" id="IPR034193">
    <property type="entry name" value="PCSK9_ProteinaseK-like"/>
</dbReference>
<dbReference type="InterPro" id="IPR010259">
    <property type="entry name" value="S8pro/Inhibitor_I9"/>
</dbReference>
<feature type="chain" id="PRO_5042252403" description="Subtilisin-like protease" evidence="14">
    <location>
        <begin position="21"/>
        <end position="452"/>
    </location>
</feature>
<evidence type="ECO:0000256" key="7">
    <source>
        <dbReference type="ARBA" id="ARBA00022801"/>
    </source>
</evidence>